<evidence type="ECO:0000256" key="1">
    <source>
        <dbReference type="ARBA" id="ARBA00001709"/>
    </source>
</evidence>
<keyword evidence="3" id="KW-0378">Hydrolase</keyword>
<comment type="catalytic activity">
    <reaction evidence="1">
        <text>3-hydroxy-2-methylpropanoyl-CoA + H2O = 3-hydroxy-2-methylpropanoate + CoA + H(+)</text>
        <dbReference type="Rhea" id="RHEA:20888"/>
        <dbReference type="ChEBI" id="CHEBI:11805"/>
        <dbReference type="ChEBI" id="CHEBI:15377"/>
        <dbReference type="ChEBI" id="CHEBI:15378"/>
        <dbReference type="ChEBI" id="CHEBI:57287"/>
        <dbReference type="ChEBI" id="CHEBI:57340"/>
        <dbReference type="EC" id="3.1.2.4"/>
    </reaction>
</comment>
<accession>A0A1W6KER1</accession>
<sequence>MSDQVVIFEELEAAGGSRIGVARLNAPRAMNALSLEMIHLLKAKLDQWAADDTIGAVWLEGEGDKALCAGGDIVALYRDMTEPRSDSRAVSEGDRFFTDEYELDYQIHTYPKPFIVWGNGVVMGGGIGLMSGGSHRVVTEHSRVAMPEVSIGLYPDVGAGWFLNKMPGRIGLFLGLTGARMNGADALFTGLADRFIRHDMREEVKQALQQSGFAGLEGGAHAAVSKVLRRFEEGSREAMPQAVVREHFDVIQALTDGDSLVDVVDNLSQYAGEDPWLIKAVKTVAAASPASLTLTWQHYHDTLHDSLSQVFDKELQISKRCLKMGEFAEGVRALLIDKDLKPRWHFPTLKSVDPEWIDRFFIEP</sequence>
<keyword evidence="5" id="KW-0456">Lyase</keyword>
<feature type="domain" description="Enoyl-CoA hydratase/isomerase" evidence="4">
    <location>
        <begin position="19"/>
        <end position="361"/>
    </location>
</feature>
<dbReference type="NCBIfam" id="NF004127">
    <property type="entry name" value="PRK05617.1"/>
    <property type="match status" value="1"/>
</dbReference>
<dbReference type="GO" id="GO:0003860">
    <property type="term" value="F:3-hydroxyisobutyryl-CoA hydrolase activity"/>
    <property type="evidence" value="ECO:0007669"/>
    <property type="project" value="UniProtKB-EC"/>
</dbReference>
<evidence type="ECO:0000259" key="4">
    <source>
        <dbReference type="Pfam" id="PF16113"/>
    </source>
</evidence>
<dbReference type="PANTHER" id="PTHR43176:SF3">
    <property type="entry name" value="3-HYDROXYISOBUTYRYL-COA HYDROLASE, MITOCHONDRIAL"/>
    <property type="match status" value="1"/>
</dbReference>
<dbReference type="AlphaFoldDB" id="A0A1W6KER1"/>
<dbReference type="Proteomes" id="UP000193100">
    <property type="component" value="Chromosome"/>
</dbReference>
<dbReference type="SUPFAM" id="SSF52096">
    <property type="entry name" value="ClpP/crotonase"/>
    <property type="match status" value="1"/>
</dbReference>
<dbReference type="Gene3D" id="3.90.226.10">
    <property type="entry name" value="2-enoyl-CoA Hydratase, Chain A, domain 1"/>
    <property type="match status" value="1"/>
</dbReference>
<gene>
    <name evidence="5" type="primary">crt</name>
    <name evidence="5" type="ORF">MARSALSMR5_03904</name>
</gene>
<name>A0A1W6KER1_9GAMM</name>
<reference evidence="5 6" key="1">
    <citation type="submission" date="2017-04" db="EMBL/GenBank/DDBJ databases">
        <title>Genome Sequence of Marinobacter salarius strain SMR5 Isolated from a culture of the Diatom Skeletonema marinoi.</title>
        <authorList>
            <person name="Topel M."/>
            <person name="Pinder M.I.M."/>
            <person name="Johansson O.N."/>
            <person name="Kourtchenko O."/>
            <person name="Godhe A."/>
            <person name="Clarke A.K."/>
        </authorList>
    </citation>
    <scope>NUCLEOTIDE SEQUENCE [LARGE SCALE GENOMIC DNA]</scope>
    <source>
        <strain evidence="5 6">SMR5</strain>
    </source>
</reference>
<dbReference type="GeneID" id="77257820"/>
<dbReference type="InterPro" id="IPR032259">
    <property type="entry name" value="HIBYL-CoA-H"/>
</dbReference>
<dbReference type="GO" id="GO:0016829">
    <property type="term" value="F:lyase activity"/>
    <property type="evidence" value="ECO:0007669"/>
    <property type="project" value="UniProtKB-KW"/>
</dbReference>
<evidence type="ECO:0000256" key="2">
    <source>
        <dbReference type="ARBA" id="ARBA00011915"/>
    </source>
</evidence>
<dbReference type="Pfam" id="PF16113">
    <property type="entry name" value="ECH_2"/>
    <property type="match status" value="1"/>
</dbReference>
<dbReference type="InterPro" id="IPR045004">
    <property type="entry name" value="ECH_dom"/>
</dbReference>
<dbReference type="EMBL" id="CP020931">
    <property type="protein sequence ID" value="ARM85924.1"/>
    <property type="molecule type" value="Genomic_DNA"/>
</dbReference>
<dbReference type="InterPro" id="IPR029045">
    <property type="entry name" value="ClpP/crotonase-like_dom_sf"/>
</dbReference>
<evidence type="ECO:0000256" key="3">
    <source>
        <dbReference type="ARBA" id="ARBA00022801"/>
    </source>
</evidence>
<dbReference type="CDD" id="cd06558">
    <property type="entry name" value="crotonase-like"/>
    <property type="match status" value="1"/>
</dbReference>
<dbReference type="RefSeq" id="WP_036202467.1">
    <property type="nucleotide sequence ID" value="NZ_CP020931.1"/>
</dbReference>
<dbReference type="GO" id="GO:0005829">
    <property type="term" value="C:cytosol"/>
    <property type="evidence" value="ECO:0007669"/>
    <property type="project" value="TreeGrafter"/>
</dbReference>
<dbReference type="GO" id="GO:0006574">
    <property type="term" value="P:L-valine catabolic process"/>
    <property type="evidence" value="ECO:0007669"/>
    <property type="project" value="TreeGrafter"/>
</dbReference>
<evidence type="ECO:0000313" key="6">
    <source>
        <dbReference type="Proteomes" id="UP000193100"/>
    </source>
</evidence>
<organism evidence="5 6">
    <name type="scientific">Marinobacter salarius</name>
    <dbReference type="NCBI Taxonomy" id="1420917"/>
    <lineage>
        <taxon>Bacteria</taxon>
        <taxon>Pseudomonadati</taxon>
        <taxon>Pseudomonadota</taxon>
        <taxon>Gammaproteobacteria</taxon>
        <taxon>Pseudomonadales</taxon>
        <taxon>Marinobacteraceae</taxon>
        <taxon>Marinobacter</taxon>
    </lineage>
</organism>
<dbReference type="EC" id="3.1.2.4" evidence="2"/>
<dbReference type="PANTHER" id="PTHR43176">
    <property type="entry name" value="3-HYDROXYISOBUTYRYL-COA HYDROLASE-RELATED"/>
    <property type="match status" value="1"/>
</dbReference>
<proteinExistence type="predicted"/>
<protein>
    <recommendedName>
        <fullName evidence="2">3-hydroxyisobutyryl-CoA hydrolase</fullName>
        <ecNumber evidence="2">3.1.2.4</ecNumber>
    </recommendedName>
</protein>
<evidence type="ECO:0000313" key="5">
    <source>
        <dbReference type="EMBL" id="ARM85924.1"/>
    </source>
</evidence>